<sequence>MDLREVGYDDRDWINLAQDRDRWRAYIPRSNAEQFDGITVFRILPMASLMLHLCHQLAEVVAVSISRHQ</sequence>
<keyword evidence="2" id="KW-1185">Reference proteome</keyword>
<evidence type="ECO:0000313" key="2">
    <source>
        <dbReference type="Proteomes" id="UP001148838"/>
    </source>
</evidence>
<organism evidence="1 2">
    <name type="scientific">Periplaneta americana</name>
    <name type="common">American cockroach</name>
    <name type="synonym">Blatta americana</name>
    <dbReference type="NCBI Taxonomy" id="6978"/>
    <lineage>
        <taxon>Eukaryota</taxon>
        <taxon>Metazoa</taxon>
        <taxon>Ecdysozoa</taxon>
        <taxon>Arthropoda</taxon>
        <taxon>Hexapoda</taxon>
        <taxon>Insecta</taxon>
        <taxon>Pterygota</taxon>
        <taxon>Neoptera</taxon>
        <taxon>Polyneoptera</taxon>
        <taxon>Dictyoptera</taxon>
        <taxon>Blattodea</taxon>
        <taxon>Blattoidea</taxon>
        <taxon>Blattidae</taxon>
        <taxon>Blattinae</taxon>
        <taxon>Periplaneta</taxon>
    </lineage>
</organism>
<accession>A0ABQ8SLK8</accession>
<comment type="caution">
    <text evidence="1">The sequence shown here is derived from an EMBL/GenBank/DDBJ whole genome shotgun (WGS) entry which is preliminary data.</text>
</comment>
<protein>
    <submittedName>
        <fullName evidence="1">Uncharacterized protein</fullName>
    </submittedName>
</protein>
<dbReference type="Proteomes" id="UP001148838">
    <property type="component" value="Unassembled WGS sequence"/>
</dbReference>
<name>A0ABQ8SLK8_PERAM</name>
<gene>
    <name evidence="1" type="ORF">ANN_23600</name>
</gene>
<evidence type="ECO:0000313" key="1">
    <source>
        <dbReference type="EMBL" id="KAJ4435027.1"/>
    </source>
</evidence>
<reference evidence="1 2" key="1">
    <citation type="journal article" date="2022" name="Allergy">
        <title>Genome assembly and annotation of Periplaneta americana reveal a comprehensive cockroach allergen profile.</title>
        <authorList>
            <person name="Wang L."/>
            <person name="Xiong Q."/>
            <person name="Saelim N."/>
            <person name="Wang L."/>
            <person name="Nong W."/>
            <person name="Wan A.T."/>
            <person name="Shi M."/>
            <person name="Liu X."/>
            <person name="Cao Q."/>
            <person name="Hui J.H.L."/>
            <person name="Sookrung N."/>
            <person name="Leung T.F."/>
            <person name="Tungtrongchitr A."/>
            <person name="Tsui S.K.W."/>
        </authorList>
    </citation>
    <scope>NUCLEOTIDE SEQUENCE [LARGE SCALE GENOMIC DNA]</scope>
    <source>
        <strain evidence="1">PWHHKU_190912</strain>
    </source>
</reference>
<proteinExistence type="predicted"/>
<dbReference type="EMBL" id="JAJSOF020000025">
    <property type="protein sequence ID" value="KAJ4435027.1"/>
    <property type="molecule type" value="Genomic_DNA"/>
</dbReference>